<accession>A0A1E5IUP9</accession>
<keyword evidence="1" id="KW-0732">Signal</keyword>
<organism evidence="3 4">
    <name type="scientific">Shewanella colwelliana</name>
    <name type="common">Alteromonas colwelliana</name>
    <dbReference type="NCBI Taxonomy" id="23"/>
    <lineage>
        <taxon>Bacteria</taxon>
        <taxon>Pseudomonadati</taxon>
        <taxon>Pseudomonadota</taxon>
        <taxon>Gammaproteobacteria</taxon>
        <taxon>Alteromonadales</taxon>
        <taxon>Shewanellaceae</taxon>
        <taxon>Shewanella</taxon>
    </lineage>
</organism>
<dbReference type="AlphaFoldDB" id="A0A1E5IUP9"/>
<proteinExistence type="predicted"/>
<evidence type="ECO:0008006" key="6">
    <source>
        <dbReference type="Google" id="ProtNLM"/>
    </source>
</evidence>
<reference evidence="2 5" key="2">
    <citation type="submission" date="2021-05" db="EMBL/GenBank/DDBJ databases">
        <title>Molecular characterization for Shewanella algae harboring chromosomal blaOXA-55-like strains isolated from clinical and environment sample.</title>
        <authorList>
            <person name="Ohama Y."/>
            <person name="Aoki K."/>
            <person name="Harada S."/>
            <person name="Moriya K."/>
            <person name="Ishii Y."/>
            <person name="Tateda K."/>
        </authorList>
    </citation>
    <scope>NUCLEOTIDE SEQUENCE [LARGE SCALE GENOMIC DNA]</scope>
    <source>
        <strain evidence="2 5">MBTL60-118</strain>
    </source>
</reference>
<dbReference type="PROSITE" id="PS51257">
    <property type="entry name" value="PROKAR_LIPOPROTEIN"/>
    <property type="match status" value="1"/>
</dbReference>
<sequence length="150" mass="16827">MSKLFSVAMITIFLLSGCAASKPEVDDFSIKVEDKFQTAIKGDGIKLFTYKVKFAELPTLEQPHMARVKQIEKLKRSGSKKRSIYAVDLSEWTEQIELGLDKTISMTGYCRDGYIELSRIIEVGRGEIRGECNDGATEDDLKKFASFTKG</sequence>
<keyword evidence="5" id="KW-1185">Reference proteome</keyword>
<dbReference type="Proteomes" id="UP000095230">
    <property type="component" value="Unassembled WGS sequence"/>
</dbReference>
<dbReference type="OrthoDB" id="5587540at2"/>
<protein>
    <recommendedName>
        <fullName evidence="6">Lipoprotein</fullName>
    </recommendedName>
</protein>
<dbReference type="EMBL" id="BPEU01000023">
    <property type="protein sequence ID" value="GIU43713.1"/>
    <property type="molecule type" value="Genomic_DNA"/>
</dbReference>
<evidence type="ECO:0000256" key="1">
    <source>
        <dbReference type="SAM" id="SignalP"/>
    </source>
</evidence>
<dbReference type="STRING" id="23.BEL05_00225"/>
<feature type="signal peptide" evidence="1">
    <location>
        <begin position="1"/>
        <end position="21"/>
    </location>
</feature>
<evidence type="ECO:0000313" key="3">
    <source>
        <dbReference type="EMBL" id="OEG73693.1"/>
    </source>
</evidence>
<name>A0A1E5IUP9_SHECO</name>
<feature type="chain" id="PRO_5009179168" description="Lipoprotein" evidence="1">
    <location>
        <begin position="22"/>
        <end position="150"/>
    </location>
</feature>
<dbReference type="EMBL" id="MCBT01000037">
    <property type="protein sequence ID" value="OEG73693.1"/>
    <property type="molecule type" value="Genomic_DNA"/>
</dbReference>
<dbReference type="Proteomes" id="UP000773469">
    <property type="component" value="Unassembled WGS sequence"/>
</dbReference>
<comment type="caution">
    <text evidence="3">The sequence shown here is derived from an EMBL/GenBank/DDBJ whole genome shotgun (WGS) entry which is preliminary data.</text>
</comment>
<evidence type="ECO:0000313" key="5">
    <source>
        <dbReference type="Proteomes" id="UP000773469"/>
    </source>
</evidence>
<gene>
    <name evidence="3" type="ORF">BEL05_00225</name>
    <name evidence="2" type="ORF">TUM3794_30000</name>
</gene>
<evidence type="ECO:0000313" key="4">
    <source>
        <dbReference type="Proteomes" id="UP000095230"/>
    </source>
</evidence>
<reference evidence="3 4" key="1">
    <citation type="submission" date="2016-07" db="EMBL/GenBank/DDBJ databases">
        <title>Whole-genome of two Shewanella species isolated from a digestive organ of sea cucumber Apostichopus japonicus Selenka 1867.</title>
        <authorList>
            <person name="Hong H.-H."/>
            <person name="Choi H."/>
            <person name="Cheon S."/>
            <person name="Oh J.-S."/>
            <person name="Lee H.-G."/>
            <person name="Park C."/>
        </authorList>
    </citation>
    <scope>NUCLEOTIDE SEQUENCE [LARGE SCALE GENOMIC DNA]</scope>
    <source>
        <strain evidence="3 4">CSB03KR</strain>
    </source>
</reference>
<evidence type="ECO:0000313" key="2">
    <source>
        <dbReference type="EMBL" id="GIU43713.1"/>
    </source>
</evidence>
<dbReference type="RefSeq" id="WP_028764050.1">
    <property type="nucleotide sequence ID" value="NZ_BPEU01000023.1"/>
</dbReference>